<comment type="caution">
    <text evidence="1">The sequence shown here is derived from an EMBL/GenBank/DDBJ whole genome shotgun (WGS) entry which is preliminary data.</text>
</comment>
<dbReference type="EMBL" id="BPWL01000001">
    <property type="protein sequence ID" value="GJJ06721.1"/>
    <property type="molecule type" value="Genomic_DNA"/>
</dbReference>
<organism evidence="1 2">
    <name type="scientific">Clathrus columnatus</name>
    <dbReference type="NCBI Taxonomy" id="1419009"/>
    <lineage>
        <taxon>Eukaryota</taxon>
        <taxon>Fungi</taxon>
        <taxon>Dikarya</taxon>
        <taxon>Basidiomycota</taxon>
        <taxon>Agaricomycotina</taxon>
        <taxon>Agaricomycetes</taxon>
        <taxon>Phallomycetidae</taxon>
        <taxon>Phallales</taxon>
        <taxon>Clathraceae</taxon>
        <taxon>Clathrus</taxon>
    </lineage>
</organism>
<dbReference type="Proteomes" id="UP001050691">
    <property type="component" value="Unassembled WGS sequence"/>
</dbReference>
<proteinExistence type="predicted"/>
<sequence length="237" mass="26329">MLGCPKPPLRENVQIGTERQNKTLDLMIKWYKEVIQTTPPVTTHLARPSATITPKTFKTNQTSKAFEGKSCLYKTMVVAVSFNFSSTEYKMEENVAAFGYAIYLLCISRSLKDSPVSGGDGFLQLKSVHGKALEFSVPKDILADERQGKAILAKGFLDYIMHVDKSTAMGIFLIGISDAMNKRPDDVGLFQLVNTTGPYDESTPVALTRNKPIGYENDFLSPNCVLHRASRFCTQMN</sequence>
<reference evidence="1" key="1">
    <citation type="submission" date="2021-10" db="EMBL/GenBank/DDBJ databases">
        <title>De novo Genome Assembly of Clathrus columnatus (Basidiomycota, Fungi) Using Illumina and Nanopore Sequence Data.</title>
        <authorList>
            <person name="Ogiso-Tanaka E."/>
            <person name="Itagaki H."/>
            <person name="Hosoya T."/>
            <person name="Hosaka K."/>
        </authorList>
    </citation>
    <scope>NUCLEOTIDE SEQUENCE</scope>
    <source>
        <strain evidence="1">MO-923</strain>
    </source>
</reference>
<dbReference type="AlphaFoldDB" id="A0AAV4ZXC8"/>
<keyword evidence="2" id="KW-1185">Reference proteome</keyword>
<gene>
    <name evidence="1" type="ORF">Clacol_000917</name>
</gene>
<evidence type="ECO:0000313" key="2">
    <source>
        <dbReference type="Proteomes" id="UP001050691"/>
    </source>
</evidence>
<accession>A0AAV4ZXC8</accession>
<protein>
    <submittedName>
        <fullName evidence="1">Uncharacterized protein</fullName>
    </submittedName>
</protein>
<name>A0AAV4ZXC8_9AGAM</name>
<evidence type="ECO:0000313" key="1">
    <source>
        <dbReference type="EMBL" id="GJJ06721.1"/>
    </source>
</evidence>